<dbReference type="InterPro" id="IPR006342">
    <property type="entry name" value="FkbM_mtfrase"/>
</dbReference>
<dbReference type="AlphaFoldDB" id="H0I3J7"/>
<dbReference type="GO" id="GO:0032259">
    <property type="term" value="P:methylation"/>
    <property type="evidence" value="ECO:0007669"/>
    <property type="project" value="UniProtKB-KW"/>
</dbReference>
<dbReference type="SUPFAM" id="SSF53335">
    <property type="entry name" value="S-adenosyl-L-methionine-dependent methyltransferases"/>
    <property type="match status" value="1"/>
</dbReference>
<dbReference type="InterPro" id="IPR029063">
    <property type="entry name" value="SAM-dependent_MTases_sf"/>
</dbReference>
<sequence>MALLPAAAATYMTIPDCNTELKFMSRTFERAEPMKTVDIRYAGRTVALPDMCEYAKFYRKLAGNCWEANTFTTLARNLDSDTVLIDIGAWIGVTPMWSAQIARKVVAVDPDPKCAAILNALAPAAGNVTVIEGALANRGKVAIHAVDCFGSSETSILDIGNGAEASARGFGIDDIMRHAAGAPVFVKIDIEGYEYEIADELAKLKHYPLRGLQMAVHPQLYEKSLRGGWLWRRLRTAWATWRLGRRLGGFIPGPSLHKFDSLAAYILGGILFRGKPKGADFVFERNPAPTFEDKS</sequence>
<dbReference type="GO" id="GO:0008168">
    <property type="term" value="F:methyltransferase activity"/>
    <property type="evidence" value="ECO:0007669"/>
    <property type="project" value="UniProtKB-KW"/>
</dbReference>
<name>H0I3J7_9HYPH</name>
<keyword evidence="1" id="KW-0489">Methyltransferase</keyword>
<dbReference type="EMBL" id="AHAM01000330">
    <property type="protein sequence ID" value="EHK52451.1"/>
    <property type="molecule type" value="Genomic_DNA"/>
</dbReference>
<keyword evidence="2" id="KW-1185">Reference proteome</keyword>
<evidence type="ECO:0000313" key="2">
    <source>
        <dbReference type="Proteomes" id="UP000003250"/>
    </source>
</evidence>
<dbReference type="Proteomes" id="UP000003250">
    <property type="component" value="Unassembled WGS sequence"/>
</dbReference>
<proteinExistence type="predicted"/>
<protein>
    <submittedName>
        <fullName evidence="1">FkbM family methyltransferase</fullName>
    </submittedName>
</protein>
<dbReference type="PATRIC" id="fig|1107882.3.peg.6798"/>
<dbReference type="Gene3D" id="3.40.50.150">
    <property type="entry name" value="Vaccinia Virus protein VP39"/>
    <property type="match status" value="1"/>
</dbReference>
<organism evidence="1 2">
    <name type="scientific">Mesorhizobium alhagi CCNWXJ12-2</name>
    <dbReference type="NCBI Taxonomy" id="1107882"/>
    <lineage>
        <taxon>Bacteria</taxon>
        <taxon>Pseudomonadati</taxon>
        <taxon>Pseudomonadota</taxon>
        <taxon>Alphaproteobacteria</taxon>
        <taxon>Hyphomicrobiales</taxon>
        <taxon>Phyllobacteriaceae</taxon>
        <taxon>Allomesorhizobium</taxon>
    </lineage>
</organism>
<dbReference type="PANTHER" id="PTHR34203:SF15">
    <property type="entry name" value="SLL1173 PROTEIN"/>
    <property type="match status" value="1"/>
</dbReference>
<dbReference type="InterPro" id="IPR052514">
    <property type="entry name" value="SAM-dependent_MTase"/>
</dbReference>
<dbReference type="PANTHER" id="PTHR34203">
    <property type="entry name" value="METHYLTRANSFERASE, FKBM FAMILY PROTEIN"/>
    <property type="match status" value="1"/>
</dbReference>
<accession>H0I3J7</accession>
<evidence type="ECO:0000313" key="1">
    <source>
        <dbReference type="EMBL" id="EHK52451.1"/>
    </source>
</evidence>
<gene>
    <name evidence="1" type="ORF">MAXJ12_35309</name>
</gene>
<keyword evidence="1" id="KW-0808">Transferase</keyword>
<reference evidence="1 2" key="1">
    <citation type="journal article" date="2012" name="J. Bacteriol.">
        <title>Draft Genome Sequence of Mesorhizobium alhagi CCNWXJ12-2T, a Novel Salt-Resistant Species Isolated from the Desert of Northwestern China.</title>
        <authorList>
            <person name="Zhou M."/>
            <person name="Chen W."/>
            <person name="Chen H."/>
            <person name="Wei G."/>
        </authorList>
    </citation>
    <scope>NUCLEOTIDE SEQUENCE [LARGE SCALE GENOMIC DNA]</scope>
    <source>
        <strain evidence="1 2">CCNWXJ12-2</strain>
    </source>
</reference>
<dbReference type="NCBIfam" id="TIGR01444">
    <property type="entry name" value="fkbM_fam"/>
    <property type="match status" value="1"/>
</dbReference>